<dbReference type="Gramene" id="TuG1812G0500001204.01.T02">
    <property type="protein sequence ID" value="TuG1812G0500001204.01.T02"/>
    <property type="gene ID" value="TuG1812G0500001204.01"/>
</dbReference>
<keyword evidence="3" id="KW-1185">Reference proteome</keyword>
<sequence>MGRAVVVPKEKENWQLVVVFAARHRLSRRHRTVRRPHRRRRWVTHRRLPRPPPLPASSWPPGPSRSRRWTTCARTSPRSPRSRGPRGAPYPAPFSL</sequence>
<evidence type="ECO:0000256" key="1">
    <source>
        <dbReference type="SAM" id="MobiDB-lite"/>
    </source>
</evidence>
<reference evidence="3" key="1">
    <citation type="journal article" date="2013" name="Nature">
        <title>Draft genome of the wheat A-genome progenitor Triticum urartu.</title>
        <authorList>
            <person name="Ling H.Q."/>
            <person name="Zhao S."/>
            <person name="Liu D."/>
            <person name="Wang J."/>
            <person name="Sun H."/>
            <person name="Zhang C."/>
            <person name="Fan H."/>
            <person name="Li D."/>
            <person name="Dong L."/>
            <person name="Tao Y."/>
            <person name="Gao C."/>
            <person name="Wu H."/>
            <person name="Li Y."/>
            <person name="Cui Y."/>
            <person name="Guo X."/>
            <person name="Zheng S."/>
            <person name="Wang B."/>
            <person name="Yu K."/>
            <person name="Liang Q."/>
            <person name="Yang W."/>
            <person name="Lou X."/>
            <person name="Chen J."/>
            <person name="Feng M."/>
            <person name="Jian J."/>
            <person name="Zhang X."/>
            <person name="Luo G."/>
            <person name="Jiang Y."/>
            <person name="Liu J."/>
            <person name="Wang Z."/>
            <person name="Sha Y."/>
            <person name="Zhang B."/>
            <person name="Wu H."/>
            <person name="Tang D."/>
            <person name="Shen Q."/>
            <person name="Xue P."/>
            <person name="Zou S."/>
            <person name="Wang X."/>
            <person name="Liu X."/>
            <person name="Wang F."/>
            <person name="Yang Y."/>
            <person name="An X."/>
            <person name="Dong Z."/>
            <person name="Zhang K."/>
            <person name="Zhang X."/>
            <person name="Luo M.C."/>
            <person name="Dvorak J."/>
            <person name="Tong Y."/>
            <person name="Wang J."/>
            <person name="Yang H."/>
            <person name="Li Z."/>
            <person name="Wang D."/>
            <person name="Zhang A."/>
            <person name="Wang J."/>
        </authorList>
    </citation>
    <scope>NUCLEOTIDE SEQUENCE</scope>
    <source>
        <strain evidence="3">cv. G1812</strain>
    </source>
</reference>
<proteinExistence type="predicted"/>
<reference evidence="2" key="2">
    <citation type="submission" date="2018-03" db="EMBL/GenBank/DDBJ databases">
        <title>The Triticum urartu genome reveals the dynamic nature of wheat genome evolution.</title>
        <authorList>
            <person name="Ling H."/>
            <person name="Ma B."/>
            <person name="Shi X."/>
            <person name="Liu H."/>
            <person name="Dong L."/>
            <person name="Sun H."/>
            <person name="Cao Y."/>
            <person name="Gao Q."/>
            <person name="Zheng S."/>
            <person name="Li Y."/>
            <person name="Yu Y."/>
            <person name="Du H."/>
            <person name="Qi M."/>
            <person name="Li Y."/>
            <person name="Yu H."/>
            <person name="Cui Y."/>
            <person name="Wang N."/>
            <person name="Chen C."/>
            <person name="Wu H."/>
            <person name="Zhao Y."/>
            <person name="Zhang J."/>
            <person name="Li Y."/>
            <person name="Zhou W."/>
            <person name="Zhang B."/>
            <person name="Hu W."/>
            <person name="Eijk M."/>
            <person name="Tang J."/>
            <person name="Witsenboer H."/>
            <person name="Zhao S."/>
            <person name="Li Z."/>
            <person name="Zhang A."/>
            <person name="Wang D."/>
            <person name="Liang C."/>
        </authorList>
    </citation>
    <scope>NUCLEOTIDE SEQUENCE [LARGE SCALE GENOMIC DNA]</scope>
    <source>
        <strain evidence="2">cv. G1812</strain>
    </source>
</reference>
<feature type="compositionally biased region" description="Pro residues" evidence="1">
    <location>
        <begin position="50"/>
        <end position="63"/>
    </location>
</feature>
<accession>A0A8R7QCX0</accession>
<protein>
    <submittedName>
        <fullName evidence="2">Uncharacterized protein</fullName>
    </submittedName>
</protein>
<dbReference type="EnsemblPlants" id="TuG1812G0500001204.01.T02">
    <property type="protein sequence ID" value="TuG1812G0500001204.01.T02"/>
    <property type="gene ID" value="TuG1812G0500001204.01"/>
</dbReference>
<dbReference type="AlphaFoldDB" id="A0A8R7QCX0"/>
<feature type="compositionally biased region" description="Basic residues" evidence="1">
    <location>
        <begin position="27"/>
        <end position="49"/>
    </location>
</feature>
<name>A0A8R7QCX0_TRIUA</name>
<reference evidence="2" key="3">
    <citation type="submission" date="2022-06" db="UniProtKB">
        <authorList>
            <consortium name="EnsemblPlants"/>
        </authorList>
    </citation>
    <scope>IDENTIFICATION</scope>
</reference>
<dbReference type="Proteomes" id="UP000015106">
    <property type="component" value="Chromosome 5"/>
</dbReference>
<organism evidence="2 3">
    <name type="scientific">Triticum urartu</name>
    <name type="common">Red wild einkorn</name>
    <name type="synonym">Crithodium urartu</name>
    <dbReference type="NCBI Taxonomy" id="4572"/>
    <lineage>
        <taxon>Eukaryota</taxon>
        <taxon>Viridiplantae</taxon>
        <taxon>Streptophyta</taxon>
        <taxon>Embryophyta</taxon>
        <taxon>Tracheophyta</taxon>
        <taxon>Spermatophyta</taxon>
        <taxon>Magnoliopsida</taxon>
        <taxon>Liliopsida</taxon>
        <taxon>Poales</taxon>
        <taxon>Poaceae</taxon>
        <taxon>BOP clade</taxon>
        <taxon>Pooideae</taxon>
        <taxon>Triticodae</taxon>
        <taxon>Triticeae</taxon>
        <taxon>Triticinae</taxon>
        <taxon>Triticum</taxon>
    </lineage>
</organism>
<evidence type="ECO:0000313" key="2">
    <source>
        <dbReference type="EnsemblPlants" id="TuG1812G0500001204.01.T02"/>
    </source>
</evidence>
<gene>
    <name evidence="2" type="primary">LOC125508305</name>
</gene>
<feature type="region of interest" description="Disordered" evidence="1">
    <location>
        <begin position="27"/>
        <end position="96"/>
    </location>
</feature>
<evidence type="ECO:0000313" key="3">
    <source>
        <dbReference type="Proteomes" id="UP000015106"/>
    </source>
</evidence>